<dbReference type="PROSITE" id="PS50235">
    <property type="entry name" value="USP_3"/>
    <property type="match status" value="1"/>
</dbReference>
<accession>A0AAD1RSP1</accession>
<protein>
    <submittedName>
        <fullName evidence="3">Ubiquitin carboxyl-terminal hydrolase 38</fullName>
    </submittedName>
</protein>
<dbReference type="PANTHER" id="PTHR24006:SF710">
    <property type="entry name" value="UBIQUITIN CARBOXYL-TERMINAL HYDROLASE 38"/>
    <property type="match status" value="1"/>
</dbReference>
<dbReference type="InterPro" id="IPR018200">
    <property type="entry name" value="USP_CS"/>
</dbReference>
<dbReference type="PROSITE" id="PS00973">
    <property type="entry name" value="USP_2"/>
    <property type="match status" value="1"/>
</dbReference>
<gene>
    <name evidence="3" type="ORF">PECUL_23A019083</name>
</gene>
<dbReference type="GO" id="GO:0005829">
    <property type="term" value="C:cytosol"/>
    <property type="evidence" value="ECO:0007669"/>
    <property type="project" value="TreeGrafter"/>
</dbReference>
<evidence type="ECO:0000313" key="3">
    <source>
        <dbReference type="EMBL" id="CAH2277535.1"/>
    </source>
</evidence>
<dbReference type="PANTHER" id="PTHR24006">
    <property type="entry name" value="UBIQUITIN CARBOXYL-TERMINAL HYDROLASE"/>
    <property type="match status" value="1"/>
</dbReference>
<proteinExistence type="predicted"/>
<dbReference type="InterPro" id="IPR028889">
    <property type="entry name" value="USP"/>
</dbReference>
<dbReference type="Proteomes" id="UP001295444">
    <property type="component" value="Chromosome 03"/>
</dbReference>
<evidence type="ECO:0000259" key="2">
    <source>
        <dbReference type="PROSITE" id="PS50235"/>
    </source>
</evidence>
<feature type="compositionally biased region" description="Basic and acidic residues" evidence="1">
    <location>
        <begin position="239"/>
        <end position="250"/>
    </location>
</feature>
<dbReference type="GO" id="GO:0005634">
    <property type="term" value="C:nucleus"/>
    <property type="evidence" value="ECO:0007669"/>
    <property type="project" value="TreeGrafter"/>
</dbReference>
<dbReference type="Pfam" id="PF00443">
    <property type="entry name" value="UCH"/>
    <property type="match status" value="1"/>
</dbReference>
<dbReference type="Gene3D" id="3.90.70.10">
    <property type="entry name" value="Cysteine proteinases"/>
    <property type="match status" value="1"/>
</dbReference>
<dbReference type="AlphaFoldDB" id="A0AAD1RSP1"/>
<dbReference type="InterPro" id="IPR038765">
    <property type="entry name" value="Papain-like_cys_pep_sf"/>
</dbReference>
<keyword evidence="4" id="KW-1185">Reference proteome</keyword>
<sequence>MASRPPGSSPNSQEDSAEYLRFLLNRLQEEEKSTRYSTPQSTELGKEEKTVIESMFGGKLKTNTCCKTCKSTSQKREDFTDLPLAFSSFVKPAPVMACSTEKKHYDSVTINMTPAAESPTDENMRHGPSNISCQKTGEEKTQETPTVKDLLSSFLAPEVLDGDNKYQCQTCASLQTAERTKMIVEEPQYLILTLLRFAYDTICNVKRKILDPVSIPLVLDLPVERSTSRAASADQTLENENRRPEVEDLSHNQQQVPYVLNSVVVHSGLSSDSGHYYSYARDMTDNSGCSYSEKYSSTLGSVNGNEEWFLFDDSSVSRKTTHFVLNRQPSLATPYILIYKKSNCGETQSV</sequence>
<feature type="region of interest" description="Disordered" evidence="1">
    <location>
        <begin position="228"/>
        <end position="251"/>
    </location>
</feature>
<dbReference type="InterPro" id="IPR050164">
    <property type="entry name" value="Peptidase_C19"/>
</dbReference>
<feature type="compositionally biased region" description="Polar residues" evidence="1">
    <location>
        <begin position="228"/>
        <end position="238"/>
    </location>
</feature>
<dbReference type="GO" id="GO:0016579">
    <property type="term" value="P:protein deubiquitination"/>
    <property type="evidence" value="ECO:0007669"/>
    <property type="project" value="InterPro"/>
</dbReference>
<evidence type="ECO:0000313" key="4">
    <source>
        <dbReference type="Proteomes" id="UP001295444"/>
    </source>
</evidence>
<organism evidence="3 4">
    <name type="scientific">Pelobates cultripes</name>
    <name type="common">Western spadefoot toad</name>
    <dbReference type="NCBI Taxonomy" id="61616"/>
    <lineage>
        <taxon>Eukaryota</taxon>
        <taxon>Metazoa</taxon>
        <taxon>Chordata</taxon>
        <taxon>Craniata</taxon>
        <taxon>Vertebrata</taxon>
        <taxon>Euteleostomi</taxon>
        <taxon>Amphibia</taxon>
        <taxon>Batrachia</taxon>
        <taxon>Anura</taxon>
        <taxon>Pelobatoidea</taxon>
        <taxon>Pelobatidae</taxon>
        <taxon>Pelobates</taxon>
    </lineage>
</organism>
<feature type="domain" description="USP" evidence="2">
    <location>
        <begin position="1"/>
        <end position="342"/>
    </location>
</feature>
<reference evidence="3" key="1">
    <citation type="submission" date="2022-03" db="EMBL/GenBank/DDBJ databases">
        <authorList>
            <person name="Alioto T."/>
            <person name="Alioto T."/>
            <person name="Gomez Garrido J."/>
        </authorList>
    </citation>
    <scope>NUCLEOTIDE SEQUENCE</scope>
</reference>
<dbReference type="EMBL" id="OW240914">
    <property type="protein sequence ID" value="CAH2277535.1"/>
    <property type="molecule type" value="Genomic_DNA"/>
</dbReference>
<keyword evidence="3" id="KW-0378">Hydrolase</keyword>
<dbReference type="SUPFAM" id="SSF54001">
    <property type="entry name" value="Cysteine proteinases"/>
    <property type="match status" value="1"/>
</dbReference>
<evidence type="ECO:0000256" key="1">
    <source>
        <dbReference type="SAM" id="MobiDB-lite"/>
    </source>
</evidence>
<dbReference type="InterPro" id="IPR001394">
    <property type="entry name" value="Peptidase_C19_UCH"/>
</dbReference>
<dbReference type="GO" id="GO:0004843">
    <property type="term" value="F:cysteine-type deubiquitinase activity"/>
    <property type="evidence" value="ECO:0007669"/>
    <property type="project" value="InterPro"/>
</dbReference>
<name>A0AAD1RSP1_PELCU</name>